<keyword evidence="2" id="KW-1185">Reference proteome</keyword>
<dbReference type="Proteomes" id="UP000821865">
    <property type="component" value="Chromosome 8"/>
</dbReference>
<organism evidence="1 2">
    <name type="scientific">Dermacentor silvarum</name>
    <name type="common">Tick</name>
    <dbReference type="NCBI Taxonomy" id="543639"/>
    <lineage>
        <taxon>Eukaryota</taxon>
        <taxon>Metazoa</taxon>
        <taxon>Ecdysozoa</taxon>
        <taxon>Arthropoda</taxon>
        <taxon>Chelicerata</taxon>
        <taxon>Arachnida</taxon>
        <taxon>Acari</taxon>
        <taxon>Parasitiformes</taxon>
        <taxon>Ixodida</taxon>
        <taxon>Ixodoidea</taxon>
        <taxon>Ixodidae</taxon>
        <taxon>Rhipicephalinae</taxon>
        <taxon>Dermacentor</taxon>
    </lineage>
</organism>
<dbReference type="EMBL" id="CM023477">
    <property type="protein sequence ID" value="KAH7937094.1"/>
    <property type="molecule type" value="Genomic_DNA"/>
</dbReference>
<proteinExistence type="predicted"/>
<reference evidence="1" key="1">
    <citation type="submission" date="2020-05" db="EMBL/GenBank/DDBJ databases">
        <title>Large-scale comparative analyses of tick genomes elucidate their genetic diversity and vector capacities.</title>
        <authorList>
            <person name="Jia N."/>
            <person name="Wang J."/>
            <person name="Shi W."/>
            <person name="Du L."/>
            <person name="Sun Y."/>
            <person name="Zhan W."/>
            <person name="Jiang J."/>
            <person name="Wang Q."/>
            <person name="Zhang B."/>
            <person name="Ji P."/>
            <person name="Sakyi L.B."/>
            <person name="Cui X."/>
            <person name="Yuan T."/>
            <person name="Jiang B."/>
            <person name="Yang W."/>
            <person name="Lam T.T.-Y."/>
            <person name="Chang Q."/>
            <person name="Ding S."/>
            <person name="Wang X."/>
            <person name="Zhu J."/>
            <person name="Ruan X."/>
            <person name="Zhao L."/>
            <person name="Wei J."/>
            <person name="Que T."/>
            <person name="Du C."/>
            <person name="Cheng J."/>
            <person name="Dai P."/>
            <person name="Han X."/>
            <person name="Huang E."/>
            <person name="Gao Y."/>
            <person name="Liu J."/>
            <person name="Shao H."/>
            <person name="Ye R."/>
            <person name="Li L."/>
            <person name="Wei W."/>
            <person name="Wang X."/>
            <person name="Wang C."/>
            <person name="Yang T."/>
            <person name="Huo Q."/>
            <person name="Li W."/>
            <person name="Guo W."/>
            <person name="Chen H."/>
            <person name="Zhou L."/>
            <person name="Ni X."/>
            <person name="Tian J."/>
            <person name="Zhou Y."/>
            <person name="Sheng Y."/>
            <person name="Liu T."/>
            <person name="Pan Y."/>
            <person name="Xia L."/>
            <person name="Li J."/>
            <person name="Zhao F."/>
            <person name="Cao W."/>
        </authorList>
    </citation>
    <scope>NUCLEOTIDE SEQUENCE</scope>
    <source>
        <strain evidence="1">Dsil-2018</strain>
    </source>
</reference>
<comment type="caution">
    <text evidence="1">The sequence shown here is derived from an EMBL/GenBank/DDBJ whole genome shotgun (WGS) entry which is preliminary data.</text>
</comment>
<evidence type="ECO:0000313" key="2">
    <source>
        <dbReference type="Proteomes" id="UP000821865"/>
    </source>
</evidence>
<evidence type="ECO:0000313" key="1">
    <source>
        <dbReference type="EMBL" id="KAH7937094.1"/>
    </source>
</evidence>
<sequence>MSHLDSLVPLFTLVLFAARCFSITYYYKANEPEDFLIGALFPVHRPPYTRQNVTRLCGETWERPGIQRVEAALQAIDEINSRDDLLPNSTLGIQIRDSCWFSPIALEQASHYIPLSAWTGAEYQEQPYPYRRRSSEECEEEESPKNLVAVLGPLAAAGASEVNSLLSLFRIPEIGYSTTGQELGLRSRLGFYVSLVPMEQAQARAMVDLVRFFNWTYLSVVYTEGDSSSQGSLEEFAERAVRQNVCVSQWLGVPASGTAEDYLTTVKNLNRTSRARVVVCFCTSVTVQGLLAGIRAANATGDFNIVASDAWTTDAQLLAGLEAEALGTLALRVHVKPDPDFEVYYTQLNPAENTRNPWFAEFWETYFNCSLKDRPGCTQNCRPRCKGNESLADSFHQDEMVSGVKSAVYMVAYALHDMLQDYCGQRTHLPGDNCTRQVHVSGDRFVEYLRNVSGVHRGDAVEMYAHACYDIVNFQVLEDGQYEFVDVAIWSDEERIFMHGEPKWSDDDEHDDEVPVSQCGKPCPRGYIKVPESNTNLCCWKCVQCGSNQYVQGEYRCGSCEEGTWPNATLNGCDPIPQKYLQWTESAVIVVMVVSALALATAACVSAVYIRYINTPLIKASSCELSFVILVGIIVSQASTFAILSKPSPTSCLMERLFPVLSVAAVHAAIFTKTNRIARILAVSERRIFQRRLRFMSTTAQLTTTGVLIMGQVVITGTMLVIQKPDTVLFYPASNRAVLLCNTTELASFLPLAYDFVLIAMCTLYAVKTRNVPENFNEAKMIGFAMYSTVVIWVAYIAVYIGNEDNRELALCLAISISSLIVLVLLFLPRVYIVLFRPEKNRRSSFLTFRQDTMEAKVSTVSGTVAHENGGADVPRSQDSVS</sequence>
<protein>
    <submittedName>
        <fullName evidence="1">Uncharacterized protein</fullName>
    </submittedName>
</protein>
<accession>A0ACB8C876</accession>
<gene>
    <name evidence="1" type="ORF">HPB49_007851</name>
</gene>
<name>A0ACB8C876_DERSI</name>